<dbReference type="Gene3D" id="1.10.840.10">
    <property type="entry name" value="Ras guanine-nucleotide exchange factors catalytic domain"/>
    <property type="match status" value="1"/>
</dbReference>
<feature type="compositionally biased region" description="Polar residues" evidence="3">
    <location>
        <begin position="1"/>
        <end position="17"/>
    </location>
</feature>
<gene>
    <name evidence="5" type="ORF">HOLleu_16981</name>
</gene>
<dbReference type="InterPro" id="IPR023578">
    <property type="entry name" value="Ras_GEF_dom_sf"/>
</dbReference>
<dbReference type="PANTHER" id="PTHR23113">
    <property type="entry name" value="GUANINE NUCLEOTIDE EXCHANGE FACTOR"/>
    <property type="match status" value="1"/>
</dbReference>
<evidence type="ECO:0000313" key="6">
    <source>
        <dbReference type="Proteomes" id="UP001152320"/>
    </source>
</evidence>
<accession>A0A9Q1C607</accession>
<dbReference type="CDD" id="cd00155">
    <property type="entry name" value="RasGEF"/>
    <property type="match status" value="1"/>
</dbReference>
<dbReference type="GO" id="GO:0005886">
    <property type="term" value="C:plasma membrane"/>
    <property type="evidence" value="ECO:0007669"/>
    <property type="project" value="TreeGrafter"/>
</dbReference>
<comment type="caution">
    <text evidence="5">The sequence shown here is derived from an EMBL/GenBank/DDBJ whole genome shotgun (WGS) entry which is preliminary data.</text>
</comment>
<dbReference type="AlphaFoldDB" id="A0A9Q1C607"/>
<dbReference type="InterPro" id="IPR001895">
    <property type="entry name" value="RASGEF_cat_dom"/>
</dbReference>
<proteinExistence type="predicted"/>
<evidence type="ECO:0000256" key="3">
    <source>
        <dbReference type="SAM" id="MobiDB-lite"/>
    </source>
</evidence>
<evidence type="ECO:0000256" key="1">
    <source>
        <dbReference type="ARBA" id="ARBA00022658"/>
    </source>
</evidence>
<feature type="region of interest" description="Disordered" evidence="3">
    <location>
        <begin position="303"/>
        <end position="322"/>
    </location>
</feature>
<feature type="compositionally biased region" description="Basic and acidic residues" evidence="3">
    <location>
        <begin position="309"/>
        <end position="322"/>
    </location>
</feature>
<feature type="compositionally biased region" description="Polar residues" evidence="3">
    <location>
        <begin position="29"/>
        <end position="40"/>
    </location>
</feature>
<dbReference type="SUPFAM" id="SSF50729">
    <property type="entry name" value="PH domain-like"/>
    <property type="match status" value="1"/>
</dbReference>
<feature type="domain" description="Ras-GEF" evidence="4">
    <location>
        <begin position="70"/>
        <end position="305"/>
    </location>
</feature>
<dbReference type="OrthoDB" id="10254377at2759"/>
<dbReference type="Proteomes" id="UP001152320">
    <property type="component" value="Chromosome 7"/>
</dbReference>
<dbReference type="GO" id="GO:0007265">
    <property type="term" value="P:Ras protein signal transduction"/>
    <property type="evidence" value="ECO:0007669"/>
    <property type="project" value="TreeGrafter"/>
</dbReference>
<name>A0A9Q1C607_HOLLE</name>
<dbReference type="Pfam" id="PF00617">
    <property type="entry name" value="RasGEF"/>
    <property type="match status" value="1"/>
</dbReference>
<dbReference type="SMART" id="SM00147">
    <property type="entry name" value="RasGEF"/>
    <property type="match status" value="1"/>
</dbReference>
<dbReference type="PANTHER" id="PTHR23113:SF368">
    <property type="entry name" value="CELL DIVISION CONTROL PROTEIN 25"/>
    <property type="match status" value="1"/>
</dbReference>
<protein>
    <submittedName>
        <fullName evidence="5">Ras-specific guanine nucleotide-releasing factor RalGPS1</fullName>
    </submittedName>
</protein>
<reference evidence="5" key="1">
    <citation type="submission" date="2021-10" db="EMBL/GenBank/DDBJ databases">
        <title>Tropical sea cucumber genome reveals ecological adaptation and Cuvierian tubules defense mechanism.</title>
        <authorList>
            <person name="Chen T."/>
        </authorList>
    </citation>
    <scope>NUCLEOTIDE SEQUENCE</scope>
    <source>
        <strain evidence="5">Nanhai2018</strain>
        <tissue evidence="5">Muscle</tissue>
    </source>
</reference>
<organism evidence="5 6">
    <name type="scientific">Holothuria leucospilota</name>
    <name type="common">Black long sea cucumber</name>
    <name type="synonym">Mertensiothuria leucospilota</name>
    <dbReference type="NCBI Taxonomy" id="206669"/>
    <lineage>
        <taxon>Eukaryota</taxon>
        <taxon>Metazoa</taxon>
        <taxon>Echinodermata</taxon>
        <taxon>Eleutherozoa</taxon>
        <taxon>Echinozoa</taxon>
        <taxon>Holothuroidea</taxon>
        <taxon>Aspidochirotacea</taxon>
        <taxon>Aspidochirotida</taxon>
        <taxon>Holothuriidae</taxon>
        <taxon>Holothuria</taxon>
    </lineage>
</organism>
<feature type="region of interest" description="Disordered" evidence="3">
    <location>
        <begin position="343"/>
        <end position="368"/>
    </location>
</feature>
<dbReference type="InterPro" id="IPR036964">
    <property type="entry name" value="RASGEF_cat_dom_sf"/>
</dbReference>
<dbReference type="SUPFAM" id="SSF48366">
    <property type="entry name" value="Ras GEF"/>
    <property type="match status" value="1"/>
</dbReference>
<dbReference type="InterPro" id="IPR011993">
    <property type="entry name" value="PH-like_dom_sf"/>
</dbReference>
<feature type="region of interest" description="Disordered" evidence="3">
    <location>
        <begin position="1"/>
        <end position="45"/>
    </location>
</feature>
<keyword evidence="1 2" id="KW-0344">Guanine-nucleotide releasing factor</keyword>
<evidence type="ECO:0000259" key="4">
    <source>
        <dbReference type="PROSITE" id="PS50009"/>
    </source>
</evidence>
<dbReference type="GO" id="GO:0005085">
    <property type="term" value="F:guanyl-nucleotide exchange factor activity"/>
    <property type="evidence" value="ECO:0007669"/>
    <property type="project" value="UniProtKB-KW"/>
</dbReference>
<dbReference type="PROSITE" id="PS50009">
    <property type="entry name" value="RASGEF_CAT"/>
    <property type="match status" value="1"/>
</dbReference>
<keyword evidence="6" id="KW-1185">Reference proteome</keyword>
<dbReference type="Gene3D" id="2.30.29.30">
    <property type="entry name" value="Pleckstrin-homology domain (PH domain)/Phosphotyrosine-binding domain (PTB)"/>
    <property type="match status" value="1"/>
</dbReference>
<dbReference type="InterPro" id="IPR008937">
    <property type="entry name" value="Ras-like_GEF"/>
</dbReference>
<evidence type="ECO:0000313" key="5">
    <source>
        <dbReference type="EMBL" id="KAJ8039311.1"/>
    </source>
</evidence>
<dbReference type="EMBL" id="JAIZAY010000007">
    <property type="protein sequence ID" value="KAJ8039311.1"/>
    <property type="molecule type" value="Genomic_DNA"/>
</dbReference>
<sequence length="591" mass="67000">MSHKPLQQTNSIEDMQNGSGGLESRSDQSRGSTISGSGNSSEKEQVFDGRWTLPRMKSYDRVVFEMLRVAPEDFATQLTLEDLRIFKQITPEELASCGWSGKYKNNVCPNVVAFTRRFNQVSFWVVKEILESQTCKIRAELIGAYIRIAKKLFDMNNLHSSMSIVSALHSAPIFRLTKTWNAVHRRDRAVCEKLADLMSEDDNRQNLRDYMENMKMPCIPYLGMYLQDLVFIDVAHPSTGGLDSESRSTKMNNILRLISEFQKSEYDYEVLPHIQSYFKSMRYIEELQKFVEDNNYKLSLQLEPPSQNKSKEELDIPGGRKQDSNGTMYYDSYLWALRVSSPGKSNPSTPAPVAKFAPSHRKSRSLGSNIPHQVNQIESLSYSNTYAGNGPRHLLDDSLLEHITTPVLKQSVSSSKDGSVNGMSIGSSEGSELSEDQEVWINPDGSVTESCEDLVHNIPEISQSSFTFSSMLKRKVVRKAGRKLSVTSWSKYWIGLWGTNLLHYSAKHFNSTERSDFKSKPCKMFSVSEWLVTMPDSSKENTILLTDPSTGNAYKYRANTYSIACQWIRHLDAATKKHKGTKTPANLMSFE</sequence>
<evidence type="ECO:0000256" key="2">
    <source>
        <dbReference type="PROSITE-ProRule" id="PRU00168"/>
    </source>
</evidence>